<keyword evidence="2 7" id="KW-0121">Carboxypeptidase</keyword>
<gene>
    <name evidence="9" type="ORF">YALI1_C01072g</name>
</gene>
<sequence>MVPLKPLHTAPRNSTSPHDDQSCLTVVQTLYTNSCHVNLPRRQAPRWAEHSCASPVLKRLSSPTICSPHLAQSTFPQIKMLFPQLLLATVAMGFSLESIPNRSLSSQKNNGLGLDTVTEYTGYLTANETEHFFYWAFESRNDPKNDPVILWLQGGPGSSSELGNLFENGPSRIGKDLKPIHNPHAWNNNATIVYLDQPADVGFSYTDKPHSVVNSAQAATEVYNFLELFFAKYDHLPKKLHVTAESYGGHYGPATAYEILQHPDRSFTLESLVVGNGMTDPLNQYTEYGPMMCGKGGVAPVVDQSTCQQVDEAAKECIPLIQKCYDTGAPQDCADAVNNCNDNVLGLYPSSLNPYDETKQCEQAQDDGCYTETDYMTEWLNLPSTLEAIGAKHNWTGSSGTVYNDFTETSGDWMLPVVRDIPAILKEVPVLIYAGDKDWICNWLGQKKWTEALEWPGKQGFNDAQFKPFSAGGKQAGEVRNYQQFTFLRIFDAGHMVPHDQPVATSEMINRWMSGDHQLE</sequence>
<dbReference type="Gene3D" id="3.40.50.1820">
    <property type="entry name" value="alpha/beta hydrolase"/>
    <property type="match status" value="1"/>
</dbReference>
<accession>A0A1D8N954</accession>
<dbReference type="RefSeq" id="XP_501301.3">
    <property type="nucleotide sequence ID" value="XM_501301.3"/>
</dbReference>
<dbReference type="Pfam" id="PF00450">
    <property type="entry name" value="Peptidase_S10"/>
    <property type="match status" value="1"/>
</dbReference>
<feature type="compositionally biased region" description="Polar residues" evidence="8">
    <location>
        <begin position="11"/>
        <end position="20"/>
    </location>
</feature>
<organism evidence="9 10">
    <name type="scientific">Yarrowia lipolytica</name>
    <name type="common">Candida lipolytica</name>
    <dbReference type="NCBI Taxonomy" id="4952"/>
    <lineage>
        <taxon>Eukaryota</taxon>
        <taxon>Fungi</taxon>
        <taxon>Dikarya</taxon>
        <taxon>Ascomycota</taxon>
        <taxon>Saccharomycotina</taxon>
        <taxon>Dipodascomycetes</taxon>
        <taxon>Dipodascales</taxon>
        <taxon>Dipodascales incertae sedis</taxon>
        <taxon>Yarrowia</taxon>
    </lineage>
</organism>
<evidence type="ECO:0000256" key="1">
    <source>
        <dbReference type="ARBA" id="ARBA00009431"/>
    </source>
</evidence>
<dbReference type="VEuPathDB" id="FungiDB:YALI0_C00803g"/>
<comment type="similarity">
    <text evidence="1 7">Belongs to the peptidase S10 family.</text>
</comment>
<reference evidence="9 10" key="1">
    <citation type="journal article" date="2016" name="PLoS ONE">
        <title>Sequence Assembly of Yarrowia lipolytica Strain W29/CLIB89 Shows Transposable Element Diversity.</title>
        <authorList>
            <person name="Magnan C."/>
            <person name="Yu J."/>
            <person name="Chang I."/>
            <person name="Jahn E."/>
            <person name="Kanomata Y."/>
            <person name="Wu J."/>
            <person name="Zeller M."/>
            <person name="Oakes M."/>
            <person name="Baldi P."/>
            <person name="Sandmeyer S."/>
        </authorList>
    </citation>
    <scope>NUCLEOTIDE SEQUENCE [LARGE SCALE GENOMIC DNA]</scope>
    <source>
        <strain evidence="10">CLIB89(W29)</strain>
    </source>
</reference>
<dbReference type="PROSITE" id="PS00131">
    <property type="entry name" value="CARBOXYPEPT_SER_SER"/>
    <property type="match status" value="1"/>
</dbReference>
<evidence type="ECO:0000256" key="2">
    <source>
        <dbReference type="ARBA" id="ARBA00022645"/>
    </source>
</evidence>
<evidence type="ECO:0000313" key="9">
    <source>
        <dbReference type="EMBL" id="AOW02162.1"/>
    </source>
</evidence>
<dbReference type="PROSITE" id="PS00560">
    <property type="entry name" value="CARBOXYPEPT_SER_HIS"/>
    <property type="match status" value="1"/>
</dbReference>
<dbReference type="GO" id="GO:0000324">
    <property type="term" value="C:fungal-type vacuole"/>
    <property type="evidence" value="ECO:0007669"/>
    <property type="project" value="TreeGrafter"/>
</dbReference>
<evidence type="ECO:0000256" key="7">
    <source>
        <dbReference type="RuleBase" id="RU361156"/>
    </source>
</evidence>
<dbReference type="InterPro" id="IPR029058">
    <property type="entry name" value="AB_hydrolase_fold"/>
</dbReference>
<proteinExistence type="inferred from homology"/>
<evidence type="ECO:0000256" key="5">
    <source>
        <dbReference type="ARBA" id="ARBA00022801"/>
    </source>
</evidence>
<dbReference type="OMA" id="NMVYLDS"/>
<dbReference type="PANTHER" id="PTHR11802:SF113">
    <property type="entry name" value="SERINE CARBOXYPEPTIDASE CTSA-4.1"/>
    <property type="match status" value="1"/>
</dbReference>
<evidence type="ECO:0000256" key="6">
    <source>
        <dbReference type="ARBA" id="ARBA00023180"/>
    </source>
</evidence>
<keyword evidence="3 7" id="KW-0645">Protease</keyword>
<dbReference type="SUPFAM" id="SSF53474">
    <property type="entry name" value="alpha/beta-Hydrolases"/>
    <property type="match status" value="1"/>
</dbReference>
<evidence type="ECO:0000256" key="4">
    <source>
        <dbReference type="ARBA" id="ARBA00022729"/>
    </source>
</evidence>
<dbReference type="Gene3D" id="1.10.287.410">
    <property type="match status" value="1"/>
</dbReference>
<dbReference type="EMBL" id="CP017555">
    <property type="protein sequence ID" value="AOW02162.1"/>
    <property type="molecule type" value="Genomic_DNA"/>
</dbReference>
<dbReference type="GeneID" id="2909165"/>
<dbReference type="InterPro" id="IPR018202">
    <property type="entry name" value="Ser_caboxypep_ser_AS"/>
</dbReference>
<dbReference type="AlphaFoldDB" id="A0A1D8N954"/>
<evidence type="ECO:0000256" key="3">
    <source>
        <dbReference type="ARBA" id="ARBA00022670"/>
    </source>
</evidence>
<dbReference type="GO" id="GO:0006508">
    <property type="term" value="P:proteolysis"/>
    <property type="evidence" value="ECO:0007669"/>
    <property type="project" value="UniProtKB-KW"/>
</dbReference>
<dbReference type="eggNOG" id="KOG1282">
    <property type="taxonomic scope" value="Eukaryota"/>
</dbReference>
<dbReference type="PANTHER" id="PTHR11802">
    <property type="entry name" value="SERINE PROTEASE FAMILY S10 SERINE CARBOXYPEPTIDASE"/>
    <property type="match status" value="1"/>
</dbReference>
<keyword evidence="6" id="KW-0325">Glycoprotein</keyword>
<dbReference type="GO" id="GO:0004185">
    <property type="term" value="F:serine-type carboxypeptidase activity"/>
    <property type="evidence" value="ECO:0007669"/>
    <property type="project" value="UniProtKB-UniRule"/>
</dbReference>
<name>A0A1D8N954_YARLL</name>
<evidence type="ECO:0000313" key="10">
    <source>
        <dbReference type="Proteomes" id="UP000182444"/>
    </source>
</evidence>
<feature type="region of interest" description="Disordered" evidence="8">
    <location>
        <begin position="1"/>
        <end position="20"/>
    </location>
</feature>
<dbReference type="PRINTS" id="PR00724">
    <property type="entry name" value="CRBOXYPTASEC"/>
</dbReference>
<evidence type="ECO:0000256" key="8">
    <source>
        <dbReference type="SAM" id="MobiDB-lite"/>
    </source>
</evidence>
<keyword evidence="5 7" id="KW-0378">Hydrolase</keyword>
<keyword evidence="4" id="KW-0732">Signal</keyword>
<dbReference type="InterPro" id="IPR001563">
    <property type="entry name" value="Peptidase_S10"/>
</dbReference>
<dbReference type="EC" id="3.4.16.-" evidence="7"/>
<dbReference type="InterPro" id="IPR033124">
    <property type="entry name" value="Ser_caboxypep_his_AS"/>
</dbReference>
<dbReference type="VEuPathDB" id="FungiDB:YALI1_C01072g"/>
<dbReference type="KEGG" id="yli:2909165"/>
<dbReference type="Proteomes" id="UP000182444">
    <property type="component" value="Chromosome 1C"/>
</dbReference>
<protein>
    <recommendedName>
        <fullName evidence="7">Carboxypeptidase</fullName>
        <ecNumber evidence="7">3.4.16.-</ecNumber>
    </recommendedName>
</protein>